<dbReference type="EMBL" id="GL376635">
    <property type="status" value="NOT_ANNOTATED_CDS"/>
    <property type="molecule type" value="Genomic_DNA"/>
</dbReference>
<protein>
    <recommendedName>
        <fullName evidence="4">BZIP domain-containing protein</fullName>
    </recommendedName>
</protein>
<feature type="region of interest" description="Disordered" evidence="1">
    <location>
        <begin position="1"/>
        <end position="45"/>
    </location>
</feature>
<sequence>MLTRGHPNDSDGSTSDANSSDDAQPLVVARLKNPKKTNSDRGKEFRAKRKQYEVALMDLVGSLRKEVDDLQFLRQVRHETMLKSRNSLTGSLVRVVREYYMLFQYGMQTAVPPGHKRLVSSDASESFQQRQVTFLNSAMDPEVQIGATKGVESLVEQWKRYTAYHSALRTDVLNVEISGPEESPMIVVNLHLHVRFSRETFKHVFPHVADNEELVQRFIGKDVTYVGVNQYQFSKDGRISVYDSDVSFASALIDAGASPRDIALLMNEAKITDNFALGKDGDEMNGNNSEEAEGEQRVGELLPDESEGTDTESPRIEEDESADLTNNVAARPPLRVTDLLSDDSECNNKGEGRSNPKRTKPLETGSSRLAVDFLLS</sequence>
<evidence type="ECO:0000256" key="1">
    <source>
        <dbReference type="SAM" id="MobiDB-lite"/>
    </source>
</evidence>
<dbReference type="Proteomes" id="UP000019132">
    <property type="component" value="Unassembled WGS sequence"/>
</dbReference>
<name>K3WNT9_GLOUD</name>
<evidence type="ECO:0000313" key="3">
    <source>
        <dbReference type="Proteomes" id="UP000019132"/>
    </source>
</evidence>
<dbReference type="AlphaFoldDB" id="K3WNT9"/>
<evidence type="ECO:0000313" key="2">
    <source>
        <dbReference type="EnsemblProtists" id="PYU1_T006631"/>
    </source>
</evidence>
<feature type="compositionally biased region" description="Polar residues" evidence="1">
    <location>
        <begin position="10"/>
        <end position="22"/>
    </location>
</feature>
<dbReference type="eggNOG" id="ENOG502SVGZ">
    <property type="taxonomic scope" value="Eukaryota"/>
</dbReference>
<keyword evidence="3" id="KW-1185">Reference proteome</keyword>
<accession>K3WNT9</accession>
<dbReference type="InParanoid" id="K3WNT9"/>
<evidence type="ECO:0008006" key="4">
    <source>
        <dbReference type="Google" id="ProtNLM"/>
    </source>
</evidence>
<reference evidence="2" key="3">
    <citation type="submission" date="2015-02" db="UniProtKB">
        <authorList>
            <consortium name="EnsemblProtists"/>
        </authorList>
    </citation>
    <scope>IDENTIFICATION</scope>
    <source>
        <strain evidence="2">DAOM BR144</strain>
    </source>
</reference>
<dbReference type="VEuPathDB" id="FungiDB:PYU1_G006619"/>
<feature type="region of interest" description="Disordered" evidence="1">
    <location>
        <begin position="276"/>
        <end position="376"/>
    </location>
</feature>
<dbReference type="HOGENOM" id="CLU_050616_0_1_1"/>
<proteinExistence type="predicted"/>
<dbReference type="EnsemblProtists" id="PYU1_T006631">
    <property type="protein sequence ID" value="PYU1_T006631"/>
    <property type="gene ID" value="PYU1_G006619"/>
</dbReference>
<organism evidence="2 3">
    <name type="scientific">Globisporangium ultimum (strain ATCC 200006 / CBS 805.95 / DAOM BR144)</name>
    <name type="common">Pythium ultimum</name>
    <dbReference type="NCBI Taxonomy" id="431595"/>
    <lineage>
        <taxon>Eukaryota</taxon>
        <taxon>Sar</taxon>
        <taxon>Stramenopiles</taxon>
        <taxon>Oomycota</taxon>
        <taxon>Peronosporomycetes</taxon>
        <taxon>Pythiales</taxon>
        <taxon>Pythiaceae</taxon>
        <taxon>Globisporangium</taxon>
    </lineage>
</organism>
<reference evidence="3" key="1">
    <citation type="journal article" date="2010" name="Genome Biol.">
        <title>Genome sequence of the necrotrophic plant pathogen Pythium ultimum reveals original pathogenicity mechanisms and effector repertoire.</title>
        <authorList>
            <person name="Levesque C.A."/>
            <person name="Brouwer H."/>
            <person name="Cano L."/>
            <person name="Hamilton J.P."/>
            <person name="Holt C."/>
            <person name="Huitema E."/>
            <person name="Raffaele S."/>
            <person name="Robideau G.P."/>
            <person name="Thines M."/>
            <person name="Win J."/>
            <person name="Zerillo M.M."/>
            <person name="Beakes G.W."/>
            <person name="Boore J.L."/>
            <person name="Busam D."/>
            <person name="Dumas B."/>
            <person name="Ferriera S."/>
            <person name="Fuerstenberg S.I."/>
            <person name="Gachon C.M."/>
            <person name="Gaulin E."/>
            <person name="Govers F."/>
            <person name="Grenville-Briggs L."/>
            <person name="Horner N."/>
            <person name="Hostetler J."/>
            <person name="Jiang R.H."/>
            <person name="Johnson J."/>
            <person name="Krajaejun T."/>
            <person name="Lin H."/>
            <person name="Meijer H.J."/>
            <person name="Moore B."/>
            <person name="Morris P."/>
            <person name="Phuntmart V."/>
            <person name="Puiu D."/>
            <person name="Shetty J."/>
            <person name="Stajich J.E."/>
            <person name="Tripathy S."/>
            <person name="Wawra S."/>
            <person name="van West P."/>
            <person name="Whitty B.R."/>
            <person name="Coutinho P.M."/>
            <person name="Henrissat B."/>
            <person name="Martin F."/>
            <person name="Thomas P.D."/>
            <person name="Tyler B.M."/>
            <person name="De Vries R.P."/>
            <person name="Kamoun S."/>
            <person name="Yandell M."/>
            <person name="Tisserat N."/>
            <person name="Buell C.R."/>
        </authorList>
    </citation>
    <scope>NUCLEOTIDE SEQUENCE</scope>
    <source>
        <strain evidence="3">DAOM:BR144</strain>
    </source>
</reference>
<reference evidence="3" key="2">
    <citation type="submission" date="2010-04" db="EMBL/GenBank/DDBJ databases">
        <authorList>
            <person name="Buell R."/>
            <person name="Hamilton J."/>
            <person name="Hostetler J."/>
        </authorList>
    </citation>
    <scope>NUCLEOTIDE SEQUENCE [LARGE SCALE GENOMIC DNA]</scope>
    <source>
        <strain evidence="3">DAOM:BR144</strain>
    </source>
</reference>